<dbReference type="EMBL" id="JAUKWQ010000001">
    <property type="protein sequence ID" value="MDO1581803.1"/>
    <property type="molecule type" value="Genomic_DNA"/>
</dbReference>
<evidence type="ECO:0000256" key="4">
    <source>
        <dbReference type="ARBA" id="ARBA00023163"/>
    </source>
</evidence>
<name>A0ABT8STQ6_9HYPH</name>
<evidence type="ECO:0000256" key="1">
    <source>
        <dbReference type="ARBA" id="ARBA00002856"/>
    </source>
</evidence>
<comment type="function">
    <text evidence="1">TetR is the repressor of the tetracycline resistance element; its N-terminal region forms a helix-turn-helix structure and binds DNA. Binding of tetracycline to TetR reduces the repressor affinity for the tetracycline resistance gene (tetA) promoter operator sites.</text>
</comment>
<evidence type="ECO:0000256" key="3">
    <source>
        <dbReference type="ARBA" id="ARBA00023125"/>
    </source>
</evidence>
<evidence type="ECO:0000259" key="6">
    <source>
        <dbReference type="PROSITE" id="PS50977"/>
    </source>
</evidence>
<dbReference type="PANTHER" id="PTHR30055">
    <property type="entry name" value="HTH-TYPE TRANSCRIPTIONAL REGULATOR RUTR"/>
    <property type="match status" value="1"/>
</dbReference>
<keyword evidence="3 5" id="KW-0238">DNA-binding</keyword>
<evidence type="ECO:0000313" key="8">
    <source>
        <dbReference type="Proteomes" id="UP001169006"/>
    </source>
</evidence>
<dbReference type="InterPro" id="IPR003012">
    <property type="entry name" value="Tet_transcr_reg_TetR"/>
</dbReference>
<dbReference type="PRINTS" id="PR00455">
    <property type="entry name" value="HTHTETR"/>
</dbReference>
<keyword evidence="2" id="KW-0805">Transcription regulation</keyword>
<gene>
    <name evidence="7" type="ORF">Q2T52_06790</name>
</gene>
<evidence type="ECO:0000256" key="5">
    <source>
        <dbReference type="PROSITE-ProRule" id="PRU00335"/>
    </source>
</evidence>
<organism evidence="7 8">
    <name type="scientific">Rhizobium oryzicola</name>
    <dbReference type="NCBI Taxonomy" id="1232668"/>
    <lineage>
        <taxon>Bacteria</taxon>
        <taxon>Pseudomonadati</taxon>
        <taxon>Pseudomonadota</taxon>
        <taxon>Alphaproteobacteria</taxon>
        <taxon>Hyphomicrobiales</taxon>
        <taxon>Rhizobiaceae</taxon>
        <taxon>Rhizobium/Agrobacterium group</taxon>
        <taxon>Rhizobium</taxon>
    </lineage>
</organism>
<reference evidence="7" key="2">
    <citation type="submission" date="2023-07" db="EMBL/GenBank/DDBJ databases">
        <authorList>
            <person name="Sun H."/>
        </authorList>
    </citation>
    <scope>NUCLEOTIDE SEQUENCE</scope>
    <source>
        <strain evidence="7">05753</strain>
    </source>
</reference>
<keyword evidence="8" id="KW-1185">Reference proteome</keyword>
<feature type="DNA-binding region" description="H-T-H motif" evidence="5">
    <location>
        <begin position="35"/>
        <end position="54"/>
    </location>
</feature>
<dbReference type="InterPro" id="IPR009057">
    <property type="entry name" value="Homeodomain-like_sf"/>
</dbReference>
<feature type="domain" description="HTH tetR-type" evidence="6">
    <location>
        <begin position="12"/>
        <end position="72"/>
    </location>
</feature>
<evidence type="ECO:0000256" key="2">
    <source>
        <dbReference type="ARBA" id="ARBA00023015"/>
    </source>
</evidence>
<dbReference type="Proteomes" id="UP001169006">
    <property type="component" value="Unassembled WGS sequence"/>
</dbReference>
<dbReference type="SUPFAM" id="SSF48498">
    <property type="entry name" value="Tetracyclin repressor-like, C-terminal domain"/>
    <property type="match status" value="1"/>
</dbReference>
<dbReference type="PANTHER" id="PTHR30055:SF151">
    <property type="entry name" value="TRANSCRIPTIONAL REGULATORY PROTEIN"/>
    <property type="match status" value="1"/>
</dbReference>
<dbReference type="PROSITE" id="PS50977">
    <property type="entry name" value="HTH_TETR_2"/>
    <property type="match status" value="1"/>
</dbReference>
<keyword evidence="4" id="KW-0804">Transcription</keyword>
<dbReference type="Gene3D" id="1.10.10.60">
    <property type="entry name" value="Homeodomain-like"/>
    <property type="match status" value="1"/>
</dbReference>
<dbReference type="InterPro" id="IPR050109">
    <property type="entry name" value="HTH-type_TetR-like_transc_reg"/>
</dbReference>
<comment type="caution">
    <text evidence="7">The sequence shown here is derived from an EMBL/GenBank/DDBJ whole genome shotgun (WGS) entry which is preliminary data.</text>
</comment>
<proteinExistence type="predicted"/>
<dbReference type="InterPro" id="IPR001647">
    <property type="entry name" value="HTH_TetR"/>
</dbReference>
<evidence type="ECO:0000313" key="7">
    <source>
        <dbReference type="EMBL" id="MDO1581803.1"/>
    </source>
</evidence>
<dbReference type="RefSeq" id="WP_302075888.1">
    <property type="nucleotide sequence ID" value="NZ_JAUKWQ010000001.1"/>
</dbReference>
<accession>A0ABT8STQ6</accession>
<dbReference type="SUPFAM" id="SSF46689">
    <property type="entry name" value="Homeodomain-like"/>
    <property type="match status" value="1"/>
</dbReference>
<dbReference type="Gene3D" id="1.10.357.10">
    <property type="entry name" value="Tetracycline Repressor, domain 2"/>
    <property type="match status" value="1"/>
</dbReference>
<dbReference type="InterPro" id="IPR036271">
    <property type="entry name" value="Tet_transcr_reg_TetR-rel_C_sf"/>
</dbReference>
<dbReference type="PRINTS" id="PR00400">
    <property type="entry name" value="TETREPRESSOR"/>
</dbReference>
<protein>
    <submittedName>
        <fullName evidence="7">TetR family transcriptional regulator</fullName>
    </submittedName>
</protein>
<dbReference type="Pfam" id="PF00440">
    <property type="entry name" value="TetR_N"/>
    <property type="match status" value="1"/>
</dbReference>
<reference evidence="7" key="1">
    <citation type="journal article" date="2015" name="Int. J. Syst. Evol. Microbiol.">
        <title>Rhizobium oryzicola sp. nov., potential plant-growth-promoting endophytic bacteria isolated from rice roots.</title>
        <authorList>
            <person name="Zhang X.X."/>
            <person name="Gao J.S."/>
            <person name="Cao Y.H."/>
            <person name="Sheirdil R.A."/>
            <person name="Wang X.C."/>
            <person name="Zhang L."/>
        </authorList>
    </citation>
    <scope>NUCLEOTIDE SEQUENCE</scope>
    <source>
        <strain evidence="7">05753</strain>
    </source>
</reference>
<sequence>MKKASGTRRDTSLSREQIVSAAIALLDEAGIQGLTYQALAKSLATGAGAIYWHIANKSELLTAACDHIVSHRLLSVSPDLPPKDMLRSLALELFDMIDAHPWIGSGLMQGAADMPMARIIDALGRQVSQLGVPHAMEWSATSALFSYILGVAGQNAANAQHARQHNLDRSTFLNDVASAWERLDPAAFAFVQRIARQLPAHDDRADFLAGVDLILSGLTATPA</sequence>